<organism evidence="2 3">
    <name type="scientific">Pteropus alecto</name>
    <name type="common">Black flying fox</name>
    <dbReference type="NCBI Taxonomy" id="9402"/>
    <lineage>
        <taxon>Eukaryota</taxon>
        <taxon>Metazoa</taxon>
        <taxon>Chordata</taxon>
        <taxon>Craniata</taxon>
        <taxon>Vertebrata</taxon>
        <taxon>Euteleostomi</taxon>
        <taxon>Mammalia</taxon>
        <taxon>Eutheria</taxon>
        <taxon>Laurasiatheria</taxon>
        <taxon>Chiroptera</taxon>
        <taxon>Yinpterochiroptera</taxon>
        <taxon>Pteropodoidea</taxon>
        <taxon>Pteropodidae</taxon>
        <taxon>Pteropodinae</taxon>
        <taxon>Pteropus</taxon>
    </lineage>
</organism>
<protein>
    <submittedName>
        <fullName evidence="2">Uncharacterized protein</fullName>
    </submittedName>
</protein>
<sequence length="160" mass="16827">MRLEAGVDSGIDSGVDSGVGRGVDSVVDSARNQLGAKEMESAEQSPRLWPVARLPGDPEAVSRTLQLEGAPLADGVACEVLKVNTQLSAHEEPKVQPWSVASVSGAQQKAPVPLKSLPAVGCCWPPRLALVAPNEWLKNQNSFEPTDLRPPPEAGASQFA</sequence>
<dbReference type="EMBL" id="KB030406">
    <property type="protein sequence ID" value="ELK17413.1"/>
    <property type="molecule type" value="Genomic_DNA"/>
</dbReference>
<evidence type="ECO:0000313" key="2">
    <source>
        <dbReference type="EMBL" id="ELK17413.1"/>
    </source>
</evidence>
<feature type="region of interest" description="Disordered" evidence="1">
    <location>
        <begin position="141"/>
        <end position="160"/>
    </location>
</feature>
<gene>
    <name evidence="2" type="ORF">PAL_GLEAN10018940</name>
</gene>
<feature type="compositionally biased region" description="Low complexity" evidence="1">
    <location>
        <begin position="1"/>
        <end position="29"/>
    </location>
</feature>
<dbReference type="AlphaFoldDB" id="L5L321"/>
<accession>L5L321</accession>
<evidence type="ECO:0000313" key="3">
    <source>
        <dbReference type="Proteomes" id="UP000010552"/>
    </source>
</evidence>
<name>L5L321_PTEAL</name>
<dbReference type="Proteomes" id="UP000010552">
    <property type="component" value="Unassembled WGS sequence"/>
</dbReference>
<keyword evidence="3" id="KW-1185">Reference proteome</keyword>
<evidence type="ECO:0000256" key="1">
    <source>
        <dbReference type="SAM" id="MobiDB-lite"/>
    </source>
</evidence>
<feature type="region of interest" description="Disordered" evidence="1">
    <location>
        <begin position="1"/>
        <end position="43"/>
    </location>
</feature>
<dbReference type="InParanoid" id="L5L321"/>
<reference evidence="3" key="1">
    <citation type="journal article" date="2013" name="Science">
        <title>Comparative analysis of bat genomes provides insight into the evolution of flight and immunity.</title>
        <authorList>
            <person name="Zhang G."/>
            <person name="Cowled C."/>
            <person name="Shi Z."/>
            <person name="Huang Z."/>
            <person name="Bishop-Lilly K.A."/>
            <person name="Fang X."/>
            <person name="Wynne J.W."/>
            <person name="Xiong Z."/>
            <person name="Baker M.L."/>
            <person name="Zhao W."/>
            <person name="Tachedjian M."/>
            <person name="Zhu Y."/>
            <person name="Zhou P."/>
            <person name="Jiang X."/>
            <person name="Ng J."/>
            <person name="Yang L."/>
            <person name="Wu L."/>
            <person name="Xiao J."/>
            <person name="Feng Y."/>
            <person name="Chen Y."/>
            <person name="Sun X."/>
            <person name="Zhang Y."/>
            <person name="Marsh G.A."/>
            <person name="Crameri G."/>
            <person name="Broder C.C."/>
            <person name="Frey K.G."/>
            <person name="Wang L.F."/>
            <person name="Wang J."/>
        </authorList>
    </citation>
    <scope>NUCLEOTIDE SEQUENCE [LARGE SCALE GENOMIC DNA]</scope>
</reference>
<proteinExistence type="predicted"/>